<dbReference type="Proteomes" id="UP000800035">
    <property type="component" value="Unassembled WGS sequence"/>
</dbReference>
<dbReference type="EMBL" id="ML976983">
    <property type="protein sequence ID" value="KAF1960070.1"/>
    <property type="molecule type" value="Genomic_DNA"/>
</dbReference>
<dbReference type="OrthoDB" id="3797881at2759"/>
<keyword evidence="2" id="KW-0812">Transmembrane</keyword>
<dbReference type="AlphaFoldDB" id="A0A6A5U6W2"/>
<keyword evidence="2" id="KW-0472">Membrane</keyword>
<evidence type="ECO:0000313" key="4">
    <source>
        <dbReference type="EMBL" id="KAF1960070.1"/>
    </source>
</evidence>
<evidence type="ECO:0000256" key="3">
    <source>
        <dbReference type="SAM" id="SignalP"/>
    </source>
</evidence>
<feature type="chain" id="PRO_5025620487" evidence="3">
    <location>
        <begin position="19"/>
        <end position="257"/>
    </location>
</feature>
<name>A0A6A5U6W2_9PLEO</name>
<feature type="transmembrane region" description="Helical" evidence="2">
    <location>
        <begin position="202"/>
        <end position="230"/>
    </location>
</feature>
<proteinExistence type="predicted"/>
<feature type="compositionally biased region" description="Polar residues" evidence="1">
    <location>
        <begin position="63"/>
        <end position="80"/>
    </location>
</feature>
<feature type="signal peptide" evidence="3">
    <location>
        <begin position="1"/>
        <end position="18"/>
    </location>
</feature>
<reference evidence="4" key="1">
    <citation type="journal article" date="2020" name="Stud. Mycol.">
        <title>101 Dothideomycetes genomes: a test case for predicting lifestyles and emergence of pathogens.</title>
        <authorList>
            <person name="Haridas S."/>
            <person name="Albert R."/>
            <person name="Binder M."/>
            <person name="Bloem J."/>
            <person name="Labutti K."/>
            <person name="Salamov A."/>
            <person name="Andreopoulos B."/>
            <person name="Baker S."/>
            <person name="Barry K."/>
            <person name="Bills G."/>
            <person name="Bluhm B."/>
            <person name="Cannon C."/>
            <person name="Castanera R."/>
            <person name="Culley D."/>
            <person name="Daum C."/>
            <person name="Ezra D."/>
            <person name="Gonzalez J."/>
            <person name="Henrissat B."/>
            <person name="Kuo A."/>
            <person name="Liang C."/>
            <person name="Lipzen A."/>
            <person name="Lutzoni F."/>
            <person name="Magnuson J."/>
            <person name="Mondo S."/>
            <person name="Nolan M."/>
            <person name="Ohm R."/>
            <person name="Pangilinan J."/>
            <person name="Park H.-J."/>
            <person name="Ramirez L."/>
            <person name="Alfaro M."/>
            <person name="Sun H."/>
            <person name="Tritt A."/>
            <person name="Yoshinaga Y."/>
            <person name="Zwiers L.-H."/>
            <person name="Turgeon B."/>
            <person name="Goodwin S."/>
            <person name="Spatafora J."/>
            <person name="Crous P."/>
            <person name="Grigoriev I."/>
        </authorList>
    </citation>
    <scope>NUCLEOTIDE SEQUENCE</scope>
    <source>
        <strain evidence="4">CBS 675.92</strain>
    </source>
</reference>
<organism evidence="4 5">
    <name type="scientific">Byssothecium circinans</name>
    <dbReference type="NCBI Taxonomy" id="147558"/>
    <lineage>
        <taxon>Eukaryota</taxon>
        <taxon>Fungi</taxon>
        <taxon>Dikarya</taxon>
        <taxon>Ascomycota</taxon>
        <taxon>Pezizomycotina</taxon>
        <taxon>Dothideomycetes</taxon>
        <taxon>Pleosporomycetidae</taxon>
        <taxon>Pleosporales</taxon>
        <taxon>Massarineae</taxon>
        <taxon>Massarinaceae</taxon>
        <taxon>Byssothecium</taxon>
    </lineage>
</organism>
<sequence length="257" mass="27796">MFGYLLTCVILIALPIIAVQYPRYLDSLHTPPHKRTSSEHAIVETNVDGAGEKTPAPDVSSPEHGSTLSRSVPTTSSGNNHVKKARKPWDPPFPTTRERPKGHSWRILGPATETIAEDTGDGEGERGAENLDAPVEDNGERISANVRATTPLDDPTLPSSLSSLNLNVPESLARLPSCPSKASSALSQSQEPRGHHLSVFRWIVLVLASVIFVFAFAILVGHCLAWFVVYKTESRLGEAKSGLLRGGEMRMCLCARG</sequence>
<keyword evidence="2" id="KW-1133">Transmembrane helix</keyword>
<protein>
    <submittedName>
        <fullName evidence="4">Uncharacterized protein</fullName>
    </submittedName>
</protein>
<evidence type="ECO:0000256" key="1">
    <source>
        <dbReference type="SAM" id="MobiDB-lite"/>
    </source>
</evidence>
<accession>A0A6A5U6W2</accession>
<keyword evidence="5" id="KW-1185">Reference proteome</keyword>
<keyword evidence="3" id="KW-0732">Signal</keyword>
<gene>
    <name evidence="4" type="ORF">CC80DRAFT_284558</name>
</gene>
<feature type="region of interest" description="Disordered" evidence="1">
    <location>
        <begin position="48"/>
        <end position="133"/>
    </location>
</feature>
<evidence type="ECO:0000256" key="2">
    <source>
        <dbReference type="SAM" id="Phobius"/>
    </source>
</evidence>
<evidence type="ECO:0000313" key="5">
    <source>
        <dbReference type="Proteomes" id="UP000800035"/>
    </source>
</evidence>